<protein>
    <submittedName>
        <fullName evidence="1">Uncharacterized protein</fullName>
    </submittedName>
</protein>
<accession>A0ACB9N8M5</accession>
<comment type="caution">
    <text evidence="1">The sequence shown here is derived from an EMBL/GenBank/DDBJ whole genome shotgun (WGS) entry which is preliminary data.</text>
</comment>
<sequence>MYSNFKEQAIEYVKQAIQEDTAGNYAKAFPLYMNALEYFKTHLKYEKNPQIKEAITQKFEDYLRRAEEIRAVLDDRWTGQPSIGENCYVKWKDVAVLENTGSGSHLAGEPKVSIFNAIMETLTDANITLIGVCGHDKSHSMTILLEEISTRAKRDNLFDVVVKVTVKGKPNLERIQQEIANALGIRFQEKKTACCLNFNGNQKIVAARARQLWERIKKKDKVLLILCGVDTQLDLAKIGISFGEDHRGCKVIVTSQSNEELFQMHTQENFFP</sequence>
<reference evidence="1 2" key="1">
    <citation type="journal article" date="2022" name="DNA Res.">
        <title>Chromosomal-level genome assembly of the orchid tree Bauhinia variegata (Leguminosae; Cercidoideae) supports the allotetraploid origin hypothesis of Bauhinia.</title>
        <authorList>
            <person name="Zhong Y."/>
            <person name="Chen Y."/>
            <person name="Zheng D."/>
            <person name="Pang J."/>
            <person name="Liu Y."/>
            <person name="Luo S."/>
            <person name="Meng S."/>
            <person name="Qian L."/>
            <person name="Wei D."/>
            <person name="Dai S."/>
            <person name="Zhou R."/>
        </authorList>
    </citation>
    <scope>NUCLEOTIDE SEQUENCE [LARGE SCALE GENOMIC DNA]</scope>
    <source>
        <strain evidence="1">BV-YZ2020</strain>
    </source>
</reference>
<keyword evidence="2" id="KW-1185">Reference proteome</keyword>
<evidence type="ECO:0000313" key="1">
    <source>
        <dbReference type="EMBL" id="KAI4332252.1"/>
    </source>
</evidence>
<gene>
    <name evidence="1" type="ORF">L6164_017176</name>
</gene>
<proteinExistence type="predicted"/>
<dbReference type="EMBL" id="CM039432">
    <property type="protein sequence ID" value="KAI4332252.1"/>
    <property type="molecule type" value="Genomic_DNA"/>
</dbReference>
<evidence type="ECO:0000313" key="2">
    <source>
        <dbReference type="Proteomes" id="UP000828941"/>
    </source>
</evidence>
<dbReference type="Proteomes" id="UP000828941">
    <property type="component" value="Chromosome 7"/>
</dbReference>
<name>A0ACB9N8M5_BAUVA</name>
<organism evidence="1 2">
    <name type="scientific">Bauhinia variegata</name>
    <name type="common">Purple orchid tree</name>
    <name type="synonym">Phanera variegata</name>
    <dbReference type="NCBI Taxonomy" id="167791"/>
    <lineage>
        <taxon>Eukaryota</taxon>
        <taxon>Viridiplantae</taxon>
        <taxon>Streptophyta</taxon>
        <taxon>Embryophyta</taxon>
        <taxon>Tracheophyta</taxon>
        <taxon>Spermatophyta</taxon>
        <taxon>Magnoliopsida</taxon>
        <taxon>eudicotyledons</taxon>
        <taxon>Gunneridae</taxon>
        <taxon>Pentapetalae</taxon>
        <taxon>rosids</taxon>
        <taxon>fabids</taxon>
        <taxon>Fabales</taxon>
        <taxon>Fabaceae</taxon>
        <taxon>Cercidoideae</taxon>
        <taxon>Cercideae</taxon>
        <taxon>Bauhiniinae</taxon>
        <taxon>Bauhinia</taxon>
    </lineage>
</organism>